<dbReference type="GeneID" id="108817555"/>
<dbReference type="OrthoDB" id="1096905at2759"/>
<sequence>MARAICSSCGLRSQHCQCRLEVSTAGNTNGDDVERASKLSRASFCRIYLVTAITVSGFCISVFFWVQALTYARPSCHLEVLVDSFSISNVSNATADWNVSFVTRSPGNNCKVSLHTIKARLIRGGNLISESFTPDYFGKLVKGQMNEPLSYAVFKMVATTTQVNGLVWDLRVNVVSRFYVSGLSYPDQGFLNVNCDGIPVNFTVDSTGSVKGSLLGRMRPCEYLVRSNYTDTTF</sequence>
<accession>A0A6J0KCR9</accession>
<evidence type="ECO:0000313" key="1">
    <source>
        <dbReference type="Proteomes" id="UP000504610"/>
    </source>
</evidence>
<name>A0A6J0KCR9_RAPSA</name>
<gene>
    <name evidence="2" type="primary">LOC108817555</name>
</gene>
<dbReference type="RefSeq" id="XP_018445777.1">
    <property type="nucleotide sequence ID" value="XM_018590275.2"/>
</dbReference>
<dbReference type="AlphaFoldDB" id="A0A6J0KCR9"/>
<protein>
    <submittedName>
        <fullName evidence="2">Uncharacterized protein LOC108817555</fullName>
    </submittedName>
</protein>
<keyword evidence="1" id="KW-1185">Reference proteome</keyword>
<reference evidence="1" key="1">
    <citation type="journal article" date="2019" name="Database">
        <title>The radish genome database (RadishGD): an integrated information resource for radish genomics.</title>
        <authorList>
            <person name="Yu H.J."/>
            <person name="Baek S."/>
            <person name="Lee Y.J."/>
            <person name="Cho A."/>
            <person name="Mun J.H."/>
        </authorList>
    </citation>
    <scope>NUCLEOTIDE SEQUENCE [LARGE SCALE GENOMIC DNA]</scope>
    <source>
        <strain evidence="1">cv. WK10039</strain>
    </source>
</reference>
<reference evidence="2" key="2">
    <citation type="submission" date="2025-08" db="UniProtKB">
        <authorList>
            <consortium name="RefSeq"/>
        </authorList>
    </citation>
    <scope>IDENTIFICATION</scope>
    <source>
        <tissue evidence="2">Leaf</tissue>
    </source>
</reference>
<dbReference type="Proteomes" id="UP000504610">
    <property type="component" value="Chromosome 7"/>
</dbReference>
<dbReference type="KEGG" id="rsz:108817555"/>
<organism evidence="1 2">
    <name type="scientific">Raphanus sativus</name>
    <name type="common">Radish</name>
    <name type="synonym">Raphanus raphanistrum var. sativus</name>
    <dbReference type="NCBI Taxonomy" id="3726"/>
    <lineage>
        <taxon>Eukaryota</taxon>
        <taxon>Viridiplantae</taxon>
        <taxon>Streptophyta</taxon>
        <taxon>Embryophyta</taxon>
        <taxon>Tracheophyta</taxon>
        <taxon>Spermatophyta</taxon>
        <taxon>Magnoliopsida</taxon>
        <taxon>eudicotyledons</taxon>
        <taxon>Gunneridae</taxon>
        <taxon>Pentapetalae</taxon>
        <taxon>rosids</taxon>
        <taxon>malvids</taxon>
        <taxon>Brassicales</taxon>
        <taxon>Brassicaceae</taxon>
        <taxon>Brassiceae</taxon>
        <taxon>Raphanus</taxon>
    </lineage>
</organism>
<evidence type="ECO:0000313" key="2">
    <source>
        <dbReference type="RefSeq" id="XP_018445777.1"/>
    </source>
</evidence>
<proteinExistence type="predicted"/>